<organism evidence="2 3">
    <name type="scientific">Portunus trituberculatus</name>
    <name type="common">Swimming crab</name>
    <name type="synonym">Neptunus trituberculatus</name>
    <dbReference type="NCBI Taxonomy" id="210409"/>
    <lineage>
        <taxon>Eukaryota</taxon>
        <taxon>Metazoa</taxon>
        <taxon>Ecdysozoa</taxon>
        <taxon>Arthropoda</taxon>
        <taxon>Crustacea</taxon>
        <taxon>Multicrustacea</taxon>
        <taxon>Malacostraca</taxon>
        <taxon>Eumalacostraca</taxon>
        <taxon>Eucarida</taxon>
        <taxon>Decapoda</taxon>
        <taxon>Pleocyemata</taxon>
        <taxon>Brachyura</taxon>
        <taxon>Eubrachyura</taxon>
        <taxon>Portunoidea</taxon>
        <taxon>Portunidae</taxon>
        <taxon>Portuninae</taxon>
        <taxon>Portunus</taxon>
    </lineage>
</organism>
<accession>A0A5B7DYR1</accession>
<gene>
    <name evidence="2" type="ORF">E2C01_020003</name>
</gene>
<name>A0A5B7DYR1_PORTR</name>
<protein>
    <submittedName>
        <fullName evidence="2">Uncharacterized protein</fullName>
    </submittedName>
</protein>
<sequence length="122" mass="13539">MWSQSNWSVQQSKHSAGLLPASEHSAARADARGAAADNAAAVPIRSGAEHECDAARARRQCELCTKTEFDASWGYVSGTRDQCNAWTNHAWTKYLCEQCQHNARSGYEYGDRSAWNELYAKP</sequence>
<dbReference type="AlphaFoldDB" id="A0A5B7DYR1"/>
<dbReference type="EMBL" id="VSRR010001661">
    <property type="protein sequence ID" value="MPC26852.1"/>
    <property type="molecule type" value="Genomic_DNA"/>
</dbReference>
<comment type="caution">
    <text evidence="2">The sequence shown here is derived from an EMBL/GenBank/DDBJ whole genome shotgun (WGS) entry which is preliminary data.</text>
</comment>
<reference evidence="2 3" key="1">
    <citation type="submission" date="2019-05" db="EMBL/GenBank/DDBJ databases">
        <title>Another draft genome of Portunus trituberculatus and its Hox gene families provides insights of decapod evolution.</title>
        <authorList>
            <person name="Jeong J.-H."/>
            <person name="Song I."/>
            <person name="Kim S."/>
            <person name="Choi T."/>
            <person name="Kim D."/>
            <person name="Ryu S."/>
            <person name="Kim W."/>
        </authorList>
    </citation>
    <scope>NUCLEOTIDE SEQUENCE [LARGE SCALE GENOMIC DNA]</scope>
    <source>
        <tissue evidence="2">Muscle</tissue>
    </source>
</reference>
<evidence type="ECO:0000313" key="2">
    <source>
        <dbReference type="EMBL" id="MPC26852.1"/>
    </source>
</evidence>
<keyword evidence="3" id="KW-1185">Reference proteome</keyword>
<proteinExistence type="predicted"/>
<dbReference type="Proteomes" id="UP000324222">
    <property type="component" value="Unassembled WGS sequence"/>
</dbReference>
<feature type="region of interest" description="Disordered" evidence="1">
    <location>
        <begin position="13"/>
        <end position="32"/>
    </location>
</feature>
<evidence type="ECO:0000313" key="3">
    <source>
        <dbReference type="Proteomes" id="UP000324222"/>
    </source>
</evidence>
<evidence type="ECO:0000256" key="1">
    <source>
        <dbReference type="SAM" id="MobiDB-lite"/>
    </source>
</evidence>